<dbReference type="GO" id="GO:0008173">
    <property type="term" value="F:RNA methyltransferase activity"/>
    <property type="evidence" value="ECO:0007669"/>
    <property type="project" value="InterPro"/>
</dbReference>
<proteinExistence type="predicted"/>
<dbReference type="Gene3D" id="3.40.1280.10">
    <property type="match status" value="1"/>
</dbReference>
<evidence type="ECO:0000256" key="2">
    <source>
        <dbReference type="ARBA" id="ARBA00022679"/>
    </source>
</evidence>
<dbReference type="SUPFAM" id="SSF75217">
    <property type="entry name" value="alpha/beta knot"/>
    <property type="match status" value="1"/>
</dbReference>
<name>A0A0R2PPJ8_9GAMM</name>
<dbReference type="InterPro" id="IPR029026">
    <property type="entry name" value="tRNA_m1G_MTases_N"/>
</dbReference>
<keyword evidence="1" id="KW-0489">Methyltransferase</keyword>
<sequence>MENDNKLNHRSGFHTIEMLLKLTPENIKQIFIPANRSDERIQQLILMAEKASVSVEKKKNLSQHPEAILKKEETLDLSDLKKYEEGIQHQNPTFLVIDNVIDPRNLGACIRSAAASNIAGVIINKHHCSPLTPLVRQVSAGGTEAIKIFTVTNLINCIKHFEKLGYLILGTSEHADSLHTDLDLNQPILTIMGSEEEGMREKTIEKCSAVCTLSKNETLNSLNVSVATGIILFEITRQKSQ</sequence>
<dbReference type="AlphaFoldDB" id="A0A0R2PPJ8"/>
<feature type="domain" description="tRNA/rRNA methyltransferase SpoU type" evidence="3">
    <location>
        <begin position="93"/>
        <end position="233"/>
    </location>
</feature>
<dbReference type="InterPro" id="IPR029064">
    <property type="entry name" value="Ribosomal_eL30-like_sf"/>
</dbReference>
<dbReference type="InterPro" id="IPR029028">
    <property type="entry name" value="Alpha/beta_knot_MTases"/>
</dbReference>
<dbReference type="GO" id="GO:0006396">
    <property type="term" value="P:RNA processing"/>
    <property type="evidence" value="ECO:0007669"/>
    <property type="project" value="InterPro"/>
</dbReference>
<dbReference type="Gene3D" id="3.30.1330.30">
    <property type="match status" value="1"/>
</dbReference>
<protein>
    <recommendedName>
        <fullName evidence="3">tRNA/rRNA methyltransferase SpoU type domain-containing protein</fullName>
    </recommendedName>
</protein>
<dbReference type="NCBIfam" id="TIGR00186">
    <property type="entry name" value="rRNA_methyl_3"/>
    <property type="match status" value="1"/>
</dbReference>
<organism evidence="4 5">
    <name type="scientific">SAR86 cluster bacterium BACL1 MAG-120920-bin57</name>
    <dbReference type="NCBI Taxonomy" id="1655571"/>
    <lineage>
        <taxon>Bacteria</taxon>
        <taxon>Pseudomonadati</taxon>
        <taxon>Pseudomonadota</taxon>
        <taxon>Gammaproteobacteria</taxon>
        <taxon>SAR86 cluster</taxon>
    </lineage>
</organism>
<evidence type="ECO:0000259" key="3">
    <source>
        <dbReference type="Pfam" id="PF00588"/>
    </source>
</evidence>
<dbReference type="InterPro" id="IPR001537">
    <property type="entry name" value="SpoU_MeTrfase"/>
</dbReference>
<evidence type="ECO:0000256" key="1">
    <source>
        <dbReference type="ARBA" id="ARBA00022603"/>
    </source>
</evidence>
<dbReference type="CDD" id="cd18103">
    <property type="entry name" value="SpoU-like_RlmB"/>
    <property type="match status" value="1"/>
</dbReference>
<dbReference type="InterPro" id="IPR004441">
    <property type="entry name" value="rRNA_MeTrfase_TrmH"/>
</dbReference>
<dbReference type="EMBL" id="LIAV01000298">
    <property type="protein sequence ID" value="KRO38738.1"/>
    <property type="molecule type" value="Genomic_DNA"/>
</dbReference>
<dbReference type="GO" id="GO:0005829">
    <property type="term" value="C:cytosol"/>
    <property type="evidence" value="ECO:0007669"/>
    <property type="project" value="TreeGrafter"/>
</dbReference>
<dbReference type="Proteomes" id="UP000050874">
    <property type="component" value="Unassembled WGS sequence"/>
</dbReference>
<dbReference type="GO" id="GO:0032259">
    <property type="term" value="P:methylation"/>
    <property type="evidence" value="ECO:0007669"/>
    <property type="project" value="UniProtKB-KW"/>
</dbReference>
<dbReference type="Pfam" id="PF00588">
    <property type="entry name" value="SpoU_methylase"/>
    <property type="match status" value="1"/>
</dbReference>
<gene>
    <name evidence="4" type="ORF">ABR63_07765</name>
</gene>
<dbReference type="PANTHER" id="PTHR46429:SF2">
    <property type="entry name" value="TRNA_RRNA METHYLTRANSFERASE"/>
    <property type="match status" value="1"/>
</dbReference>
<dbReference type="GO" id="GO:0003723">
    <property type="term" value="F:RNA binding"/>
    <property type="evidence" value="ECO:0007669"/>
    <property type="project" value="InterPro"/>
</dbReference>
<evidence type="ECO:0000313" key="4">
    <source>
        <dbReference type="EMBL" id="KRO38738.1"/>
    </source>
</evidence>
<accession>A0A0R2PPJ8</accession>
<comment type="caution">
    <text evidence="4">The sequence shown here is derived from an EMBL/GenBank/DDBJ whole genome shotgun (WGS) entry which is preliminary data.</text>
</comment>
<keyword evidence="2" id="KW-0808">Transferase</keyword>
<reference evidence="5" key="1">
    <citation type="submission" date="2015-10" db="EMBL/GenBank/DDBJ databases">
        <title>Metagenome-Assembled Genomes uncover a global brackish microbiome.</title>
        <authorList>
            <person name="Hugerth L.W."/>
            <person name="Larsson J."/>
            <person name="Alneberg J."/>
            <person name="Lindh M.V."/>
            <person name="Legrand C."/>
            <person name="Pinhassi J."/>
            <person name="Andersson A."/>
        </authorList>
    </citation>
    <scope>NUCLEOTIDE SEQUENCE [LARGE SCALE GENOMIC DNA]</scope>
</reference>
<evidence type="ECO:0000313" key="5">
    <source>
        <dbReference type="Proteomes" id="UP000050874"/>
    </source>
</evidence>
<dbReference type="PANTHER" id="PTHR46429">
    <property type="entry name" value="23S RRNA (GUANOSINE-2'-O-)-METHYLTRANSFERASE RLMB"/>
    <property type="match status" value="1"/>
</dbReference>